<organism evidence="2 3">
    <name type="scientific">Buddleja alternifolia</name>
    <dbReference type="NCBI Taxonomy" id="168488"/>
    <lineage>
        <taxon>Eukaryota</taxon>
        <taxon>Viridiplantae</taxon>
        <taxon>Streptophyta</taxon>
        <taxon>Embryophyta</taxon>
        <taxon>Tracheophyta</taxon>
        <taxon>Spermatophyta</taxon>
        <taxon>Magnoliopsida</taxon>
        <taxon>eudicotyledons</taxon>
        <taxon>Gunneridae</taxon>
        <taxon>Pentapetalae</taxon>
        <taxon>asterids</taxon>
        <taxon>lamiids</taxon>
        <taxon>Lamiales</taxon>
        <taxon>Scrophulariaceae</taxon>
        <taxon>Buddlejeae</taxon>
        <taxon>Buddleja</taxon>
    </lineage>
</organism>
<dbReference type="PANTHER" id="PTHR35307">
    <property type="entry name" value="PROTEIN, PUTATIVE-RELATED"/>
    <property type="match status" value="1"/>
</dbReference>
<reference evidence="2" key="1">
    <citation type="submission" date="2019-10" db="EMBL/GenBank/DDBJ databases">
        <authorList>
            <person name="Zhang R."/>
            <person name="Pan Y."/>
            <person name="Wang J."/>
            <person name="Ma R."/>
            <person name="Yu S."/>
        </authorList>
    </citation>
    <scope>NUCLEOTIDE SEQUENCE</scope>
    <source>
        <strain evidence="2">LA-IB0</strain>
        <tissue evidence="2">Leaf</tissue>
    </source>
</reference>
<keyword evidence="3" id="KW-1185">Reference proteome</keyword>
<evidence type="ECO:0000256" key="1">
    <source>
        <dbReference type="SAM" id="Phobius"/>
    </source>
</evidence>
<keyword evidence="1" id="KW-1133">Transmembrane helix</keyword>
<evidence type="ECO:0000313" key="3">
    <source>
        <dbReference type="Proteomes" id="UP000826271"/>
    </source>
</evidence>
<feature type="transmembrane region" description="Helical" evidence="1">
    <location>
        <begin position="82"/>
        <end position="101"/>
    </location>
</feature>
<dbReference type="EMBL" id="WHWC01000007">
    <property type="protein sequence ID" value="KAG8378776.1"/>
    <property type="molecule type" value="Genomic_DNA"/>
</dbReference>
<dbReference type="PANTHER" id="PTHR35307:SF3">
    <property type="entry name" value="DUF4220 DOMAIN-CONTAINING PROTEIN"/>
    <property type="match status" value="1"/>
</dbReference>
<sequence length="226" mass="25360">MAHIDRDYLDDIQEKLDAPMPWIGMYIAAASAICTLAMLTLDLTGIMRGRDDNIMKVSSLVLMSSAMCNSMTSLASMDSKEIFSNLTALAILVITFAVNVCEAELPKFIFRNICEEVDKLIQKGRRKKPKNLVRLLHMSRNFDGVIKFDDNKEVPSLHSQEPPNCWSLPVVTLTSIAVALPNIAKHKFSELLSGVREGLYFVKLIEKSVDGMENLRASEMQQMRYG</sequence>
<accession>A0AAV6X6M7</accession>
<keyword evidence="1" id="KW-0812">Transmembrane</keyword>
<evidence type="ECO:0000313" key="2">
    <source>
        <dbReference type="EMBL" id="KAG8378776.1"/>
    </source>
</evidence>
<gene>
    <name evidence="2" type="ORF">BUALT_Bualt07G0020200</name>
</gene>
<proteinExistence type="predicted"/>
<dbReference type="Proteomes" id="UP000826271">
    <property type="component" value="Unassembled WGS sequence"/>
</dbReference>
<keyword evidence="1" id="KW-0472">Membrane</keyword>
<dbReference type="AlphaFoldDB" id="A0AAV6X6M7"/>
<protein>
    <submittedName>
        <fullName evidence="2">Uncharacterized protein</fullName>
    </submittedName>
</protein>
<name>A0AAV6X6M7_9LAMI</name>
<feature type="transmembrane region" description="Helical" evidence="1">
    <location>
        <begin position="23"/>
        <end position="45"/>
    </location>
</feature>
<comment type="caution">
    <text evidence="2">The sequence shown here is derived from an EMBL/GenBank/DDBJ whole genome shotgun (WGS) entry which is preliminary data.</text>
</comment>